<gene>
    <name evidence="1" type="ORF">F5144DRAFT_577247</name>
</gene>
<evidence type="ECO:0000313" key="1">
    <source>
        <dbReference type="EMBL" id="KAH6627909.1"/>
    </source>
</evidence>
<reference evidence="1 2" key="1">
    <citation type="journal article" date="2021" name="Nat. Commun.">
        <title>Genetic determinants of endophytism in the Arabidopsis root mycobiome.</title>
        <authorList>
            <person name="Mesny F."/>
            <person name="Miyauchi S."/>
            <person name="Thiergart T."/>
            <person name="Pickel B."/>
            <person name="Atanasova L."/>
            <person name="Karlsson M."/>
            <person name="Huettel B."/>
            <person name="Barry K.W."/>
            <person name="Haridas S."/>
            <person name="Chen C."/>
            <person name="Bauer D."/>
            <person name="Andreopoulos W."/>
            <person name="Pangilinan J."/>
            <person name="LaButti K."/>
            <person name="Riley R."/>
            <person name="Lipzen A."/>
            <person name="Clum A."/>
            <person name="Drula E."/>
            <person name="Henrissat B."/>
            <person name="Kohler A."/>
            <person name="Grigoriev I.V."/>
            <person name="Martin F.M."/>
            <person name="Hacquard S."/>
        </authorList>
    </citation>
    <scope>NUCLEOTIDE SEQUENCE [LARGE SCALE GENOMIC DNA]</scope>
    <source>
        <strain evidence="1 2">MPI-SDFR-AT-0079</strain>
    </source>
</reference>
<comment type="caution">
    <text evidence="1">The sequence shown here is derived from an EMBL/GenBank/DDBJ whole genome shotgun (WGS) entry which is preliminary data.</text>
</comment>
<keyword evidence="2" id="KW-1185">Reference proteome</keyword>
<accession>A0ACB7P228</accession>
<protein>
    <submittedName>
        <fullName evidence="1">Uncharacterized protein</fullName>
    </submittedName>
</protein>
<organism evidence="1 2">
    <name type="scientific">Chaetomium tenue</name>
    <dbReference type="NCBI Taxonomy" id="1854479"/>
    <lineage>
        <taxon>Eukaryota</taxon>
        <taxon>Fungi</taxon>
        <taxon>Dikarya</taxon>
        <taxon>Ascomycota</taxon>
        <taxon>Pezizomycotina</taxon>
        <taxon>Sordariomycetes</taxon>
        <taxon>Sordariomycetidae</taxon>
        <taxon>Sordariales</taxon>
        <taxon>Chaetomiaceae</taxon>
        <taxon>Chaetomium</taxon>
    </lineage>
</organism>
<name>A0ACB7P228_9PEZI</name>
<dbReference type="EMBL" id="JAGIZQ010000005">
    <property type="protein sequence ID" value="KAH6627909.1"/>
    <property type="molecule type" value="Genomic_DNA"/>
</dbReference>
<proteinExistence type="predicted"/>
<dbReference type="Proteomes" id="UP000724584">
    <property type="component" value="Unassembled WGS sequence"/>
</dbReference>
<sequence>MLAVRLIIMGVPRGTVLVGGSWAWGLTWGCCREAWIRVRGSSSASVCPGLKWRPLLRDIELSALLMVGWKGILVWAV</sequence>
<evidence type="ECO:0000313" key="2">
    <source>
        <dbReference type="Proteomes" id="UP000724584"/>
    </source>
</evidence>